<evidence type="ECO:0000313" key="1">
    <source>
        <dbReference type="EMBL" id="ETX09041.1"/>
    </source>
</evidence>
<reference evidence="1 2" key="1">
    <citation type="journal article" date="2014" name="Nature">
        <title>An environmental bacterial taxon with a large and distinct metabolic repertoire.</title>
        <authorList>
            <person name="Wilson M.C."/>
            <person name="Mori T."/>
            <person name="Ruckert C."/>
            <person name="Uria A.R."/>
            <person name="Helf M.J."/>
            <person name="Takada K."/>
            <person name="Gernert C."/>
            <person name="Steffens U.A."/>
            <person name="Heycke N."/>
            <person name="Schmitt S."/>
            <person name="Rinke C."/>
            <person name="Helfrich E.J."/>
            <person name="Brachmann A.O."/>
            <person name="Gurgui C."/>
            <person name="Wakimoto T."/>
            <person name="Kracht M."/>
            <person name="Crusemann M."/>
            <person name="Hentschel U."/>
            <person name="Abe I."/>
            <person name="Matsunaga S."/>
            <person name="Kalinowski J."/>
            <person name="Takeyama H."/>
            <person name="Piel J."/>
        </authorList>
    </citation>
    <scope>NUCLEOTIDE SEQUENCE [LARGE SCALE GENOMIC DNA]</scope>
    <source>
        <strain evidence="2">TSY2</strain>
    </source>
</reference>
<dbReference type="AlphaFoldDB" id="W4MGH4"/>
<evidence type="ECO:0008006" key="3">
    <source>
        <dbReference type="Google" id="ProtNLM"/>
    </source>
</evidence>
<gene>
    <name evidence="1" type="ORF">ETSY2_01830</name>
</gene>
<dbReference type="HOGENOM" id="CLU_3369700_0_0_7"/>
<dbReference type="EMBL" id="AZHX01000068">
    <property type="protein sequence ID" value="ETX09041.1"/>
    <property type="molecule type" value="Genomic_DNA"/>
</dbReference>
<evidence type="ECO:0000313" key="2">
    <source>
        <dbReference type="Proteomes" id="UP000019140"/>
    </source>
</evidence>
<keyword evidence="2" id="KW-1185">Reference proteome</keyword>
<feature type="non-terminal residue" evidence="1">
    <location>
        <position position="35"/>
    </location>
</feature>
<protein>
    <recommendedName>
        <fullName evidence="3">Helix-turn-helix domain-containing protein</fullName>
    </recommendedName>
</protein>
<organism evidence="1 2">
    <name type="scientific">Candidatus Entotheonella gemina</name>
    <dbReference type="NCBI Taxonomy" id="1429439"/>
    <lineage>
        <taxon>Bacteria</taxon>
        <taxon>Pseudomonadati</taxon>
        <taxon>Nitrospinota/Tectimicrobiota group</taxon>
        <taxon>Candidatus Tectimicrobiota</taxon>
        <taxon>Candidatus Entotheonellia</taxon>
        <taxon>Candidatus Entotheonellales</taxon>
        <taxon>Candidatus Entotheonellaceae</taxon>
        <taxon>Candidatus Entotheonella</taxon>
    </lineage>
</organism>
<name>W4MGH4_9BACT</name>
<sequence>MEKKYLTALEVAQHLQIHVDTVYALVQKGRVPIFP</sequence>
<accession>W4MGH4</accession>
<proteinExistence type="predicted"/>
<comment type="caution">
    <text evidence="1">The sequence shown here is derived from an EMBL/GenBank/DDBJ whole genome shotgun (WGS) entry which is preliminary data.</text>
</comment>
<dbReference type="Proteomes" id="UP000019140">
    <property type="component" value="Unassembled WGS sequence"/>
</dbReference>